<sequence length="128" mass="14761">MKRDFARESTTDLKSSFDYFEQILLTHSVNRSPKSVGIFTREEVAVIVDYVTNSYYRHFQLYKCIYTPYYHVHLVQREINDIQTPKAPRPLSHGYLHSTRSLPSIESTGTLDKDEVAAVETTETPSDA</sequence>
<evidence type="ECO:0000313" key="3">
    <source>
        <dbReference type="Proteomes" id="UP000002640"/>
    </source>
</evidence>
<accession>G4ZYT5</accession>
<dbReference type="AlphaFoldDB" id="G4ZYT5"/>
<proteinExistence type="predicted"/>
<dbReference type="Pfam" id="PF14769">
    <property type="entry name" value="CLAMP"/>
    <property type="match status" value="1"/>
</dbReference>
<dbReference type="Proteomes" id="UP000002640">
    <property type="component" value="Unassembled WGS sequence"/>
</dbReference>
<dbReference type="InterPro" id="IPR032727">
    <property type="entry name" value="CLAMP"/>
</dbReference>
<feature type="region of interest" description="Disordered" evidence="1">
    <location>
        <begin position="100"/>
        <end position="128"/>
    </location>
</feature>
<dbReference type="SMR" id="G4ZYT5"/>
<gene>
    <name evidence="2" type="ORF">PHYSODRAFT_317370</name>
</gene>
<dbReference type="OMA" id="MTESIVW"/>
<evidence type="ECO:0000256" key="1">
    <source>
        <dbReference type="SAM" id="MobiDB-lite"/>
    </source>
</evidence>
<dbReference type="PANTHER" id="PTHR28457:SF1">
    <property type="entry name" value="CILIA- AND FLAGELLA-ASSOCIATED PROTEIN 119"/>
    <property type="match status" value="1"/>
</dbReference>
<protein>
    <submittedName>
        <fullName evidence="2">Uncharacterized protein</fullName>
    </submittedName>
</protein>
<name>G4ZYT5_PHYSP</name>
<dbReference type="GeneID" id="20644069"/>
<keyword evidence="3" id="KW-1185">Reference proteome</keyword>
<dbReference type="PANTHER" id="PTHR28457">
    <property type="entry name" value="COILED-COIL DOMAIN-CONTAINING PROTEIN 189"/>
    <property type="match status" value="1"/>
</dbReference>
<dbReference type="InParanoid" id="G4ZYT5"/>
<dbReference type="EMBL" id="JH159157">
    <property type="protein sequence ID" value="EGZ12118.1"/>
    <property type="molecule type" value="Genomic_DNA"/>
</dbReference>
<evidence type="ECO:0000313" key="2">
    <source>
        <dbReference type="EMBL" id="EGZ12118.1"/>
    </source>
</evidence>
<dbReference type="RefSeq" id="XP_009532451.1">
    <property type="nucleotide sequence ID" value="XM_009534156.1"/>
</dbReference>
<organism evidence="2 3">
    <name type="scientific">Phytophthora sojae (strain P6497)</name>
    <name type="common">Soybean stem and root rot agent</name>
    <name type="synonym">Phytophthora megasperma f. sp. glycines</name>
    <dbReference type="NCBI Taxonomy" id="1094619"/>
    <lineage>
        <taxon>Eukaryota</taxon>
        <taxon>Sar</taxon>
        <taxon>Stramenopiles</taxon>
        <taxon>Oomycota</taxon>
        <taxon>Peronosporomycetes</taxon>
        <taxon>Peronosporales</taxon>
        <taxon>Peronosporaceae</taxon>
        <taxon>Phytophthora</taxon>
    </lineage>
</organism>
<feature type="compositionally biased region" description="Polar residues" evidence="1">
    <location>
        <begin position="100"/>
        <end position="110"/>
    </location>
</feature>
<reference evidence="2 3" key="1">
    <citation type="journal article" date="2006" name="Science">
        <title>Phytophthora genome sequences uncover evolutionary origins and mechanisms of pathogenesis.</title>
        <authorList>
            <person name="Tyler B.M."/>
            <person name="Tripathy S."/>
            <person name="Zhang X."/>
            <person name="Dehal P."/>
            <person name="Jiang R.H."/>
            <person name="Aerts A."/>
            <person name="Arredondo F.D."/>
            <person name="Baxter L."/>
            <person name="Bensasson D."/>
            <person name="Beynon J.L."/>
            <person name="Chapman J."/>
            <person name="Damasceno C.M."/>
            <person name="Dorrance A.E."/>
            <person name="Dou D."/>
            <person name="Dickerman A.W."/>
            <person name="Dubchak I.L."/>
            <person name="Garbelotto M."/>
            <person name="Gijzen M."/>
            <person name="Gordon S.G."/>
            <person name="Govers F."/>
            <person name="Grunwald N.J."/>
            <person name="Huang W."/>
            <person name="Ivors K.L."/>
            <person name="Jones R.W."/>
            <person name="Kamoun S."/>
            <person name="Krampis K."/>
            <person name="Lamour K.H."/>
            <person name="Lee M.K."/>
            <person name="McDonald W.H."/>
            <person name="Medina M."/>
            <person name="Meijer H.J."/>
            <person name="Nordberg E.K."/>
            <person name="Maclean D.J."/>
            <person name="Ospina-Giraldo M.D."/>
            <person name="Morris P.F."/>
            <person name="Phuntumart V."/>
            <person name="Putnam N.H."/>
            <person name="Rash S."/>
            <person name="Rose J.K."/>
            <person name="Sakihama Y."/>
            <person name="Salamov A.A."/>
            <person name="Savidor A."/>
            <person name="Scheuring C.F."/>
            <person name="Smith B.M."/>
            <person name="Sobral B.W."/>
            <person name="Terry A."/>
            <person name="Torto-Alalibo T.A."/>
            <person name="Win J."/>
            <person name="Xu Z."/>
            <person name="Zhang H."/>
            <person name="Grigoriev I.V."/>
            <person name="Rokhsar D.S."/>
            <person name="Boore J.L."/>
        </authorList>
    </citation>
    <scope>NUCLEOTIDE SEQUENCE [LARGE SCALE GENOMIC DNA]</scope>
    <source>
        <strain evidence="2 3">P6497</strain>
    </source>
</reference>
<dbReference type="KEGG" id="psoj:PHYSODRAFT_317370"/>